<protein>
    <submittedName>
        <fullName evidence="3">Uncharacterized protein</fullName>
    </submittedName>
</protein>
<feature type="compositionally biased region" description="Polar residues" evidence="2">
    <location>
        <begin position="1795"/>
        <end position="1805"/>
    </location>
</feature>
<feature type="compositionally biased region" description="Low complexity" evidence="2">
    <location>
        <begin position="2025"/>
        <end position="2040"/>
    </location>
</feature>
<feature type="compositionally biased region" description="Polar residues" evidence="2">
    <location>
        <begin position="2006"/>
        <end position="2024"/>
    </location>
</feature>
<feature type="coiled-coil region" evidence="1">
    <location>
        <begin position="363"/>
        <end position="404"/>
    </location>
</feature>
<feature type="compositionally biased region" description="Gly residues" evidence="2">
    <location>
        <begin position="1286"/>
        <end position="1295"/>
    </location>
</feature>
<feature type="compositionally biased region" description="Low complexity" evidence="2">
    <location>
        <begin position="59"/>
        <end position="79"/>
    </location>
</feature>
<feature type="compositionally biased region" description="Gly residues" evidence="2">
    <location>
        <begin position="1577"/>
        <end position="1587"/>
    </location>
</feature>
<feature type="compositionally biased region" description="Low complexity" evidence="2">
    <location>
        <begin position="317"/>
        <end position="342"/>
    </location>
</feature>
<feature type="compositionally biased region" description="Low complexity" evidence="2">
    <location>
        <begin position="1256"/>
        <end position="1272"/>
    </location>
</feature>
<feature type="region of interest" description="Disordered" evidence="2">
    <location>
        <begin position="1448"/>
        <end position="1597"/>
    </location>
</feature>
<feature type="compositionally biased region" description="Low complexity" evidence="2">
    <location>
        <begin position="1934"/>
        <end position="1948"/>
    </location>
</feature>
<feature type="region of interest" description="Disordered" evidence="2">
    <location>
        <begin position="784"/>
        <end position="830"/>
    </location>
</feature>
<feature type="compositionally biased region" description="Low complexity" evidence="2">
    <location>
        <begin position="1646"/>
        <end position="1663"/>
    </location>
</feature>
<feature type="region of interest" description="Disordered" evidence="2">
    <location>
        <begin position="1057"/>
        <end position="1093"/>
    </location>
</feature>
<feature type="compositionally biased region" description="Low complexity" evidence="2">
    <location>
        <begin position="1"/>
        <end position="20"/>
    </location>
</feature>
<feature type="region of interest" description="Disordered" evidence="2">
    <location>
        <begin position="1308"/>
        <end position="1422"/>
    </location>
</feature>
<evidence type="ECO:0000256" key="2">
    <source>
        <dbReference type="SAM" id="MobiDB-lite"/>
    </source>
</evidence>
<feature type="region of interest" description="Disordered" evidence="2">
    <location>
        <begin position="1170"/>
        <end position="1213"/>
    </location>
</feature>
<feature type="compositionally biased region" description="Low complexity" evidence="2">
    <location>
        <begin position="1200"/>
        <end position="1213"/>
    </location>
</feature>
<feature type="compositionally biased region" description="Gly residues" evidence="2">
    <location>
        <begin position="1065"/>
        <end position="1076"/>
    </location>
</feature>
<feature type="region of interest" description="Disordered" evidence="2">
    <location>
        <begin position="263"/>
        <end position="348"/>
    </location>
</feature>
<gene>
    <name evidence="3" type="ORF">HXX76_012237</name>
</gene>
<feature type="compositionally biased region" description="Low complexity" evidence="2">
    <location>
        <begin position="263"/>
        <end position="272"/>
    </location>
</feature>
<feature type="compositionally biased region" description="Gly residues" evidence="2">
    <location>
        <begin position="1320"/>
        <end position="1336"/>
    </location>
</feature>
<feature type="region of interest" description="Disordered" evidence="2">
    <location>
        <begin position="712"/>
        <end position="734"/>
    </location>
</feature>
<name>A0A835SI59_CHLIN</name>
<keyword evidence="4" id="KW-1185">Reference proteome</keyword>
<feature type="compositionally biased region" description="Low complexity" evidence="2">
    <location>
        <begin position="802"/>
        <end position="818"/>
    </location>
</feature>
<evidence type="ECO:0000256" key="1">
    <source>
        <dbReference type="SAM" id="Coils"/>
    </source>
</evidence>
<keyword evidence="1" id="KW-0175">Coiled coil</keyword>
<dbReference type="OrthoDB" id="553083at2759"/>
<reference evidence="3" key="1">
    <citation type="journal article" date="2020" name="bioRxiv">
        <title>Comparative genomics of Chlamydomonas.</title>
        <authorList>
            <person name="Craig R.J."/>
            <person name="Hasan A.R."/>
            <person name="Ness R.W."/>
            <person name="Keightley P.D."/>
        </authorList>
    </citation>
    <scope>NUCLEOTIDE SEQUENCE</scope>
    <source>
        <strain evidence="3">SAG 7.73</strain>
    </source>
</reference>
<proteinExistence type="predicted"/>
<feature type="region of interest" description="Disordered" evidence="2">
    <location>
        <begin position="1925"/>
        <end position="1948"/>
    </location>
</feature>
<evidence type="ECO:0000313" key="3">
    <source>
        <dbReference type="EMBL" id="KAG2427583.1"/>
    </source>
</evidence>
<feature type="compositionally biased region" description="Pro residues" evidence="2">
    <location>
        <begin position="1469"/>
        <end position="1478"/>
    </location>
</feature>
<dbReference type="PANTHER" id="PTHR45615">
    <property type="entry name" value="MYOSIN HEAVY CHAIN, NON-MUSCLE"/>
    <property type="match status" value="1"/>
</dbReference>
<comment type="caution">
    <text evidence="3">The sequence shown here is derived from an EMBL/GenBank/DDBJ whole genome shotgun (WGS) entry which is preliminary data.</text>
</comment>
<dbReference type="EMBL" id="JAEHOC010000039">
    <property type="protein sequence ID" value="KAG2427583.1"/>
    <property type="molecule type" value="Genomic_DNA"/>
</dbReference>
<feature type="compositionally biased region" description="Low complexity" evidence="2">
    <location>
        <begin position="1350"/>
        <end position="1365"/>
    </location>
</feature>
<dbReference type="Proteomes" id="UP000650467">
    <property type="component" value="Unassembled WGS sequence"/>
</dbReference>
<feature type="region of interest" description="Disordered" evidence="2">
    <location>
        <begin position="1256"/>
        <end position="1295"/>
    </location>
</feature>
<feature type="region of interest" description="Disordered" evidence="2">
    <location>
        <begin position="105"/>
        <end position="127"/>
    </location>
</feature>
<feature type="coiled-coil region" evidence="1">
    <location>
        <begin position="466"/>
        <end position="658"/>
    </location>
</feature>
<feature type="region of interest" description="Disordered" evidence="2">
    <location>
        <begin position="2328"/>
        <end position="2354"/>
    </location>
</feature>
<organism evidence="3 4">
    <name type="scientific">Chlamydomonas incerta</name>
    <dbReference type="NCBI Taxonomy" id="51695"/>
    <lineage>
        <taxon>Eukaryota</taxon>
        <taxon>Viridiplantae</taxon>
        <taxon>Chlorophyta</taxon>
        <taxon>core chlorophytes</taxon>
        <taxon>Chlorophyceae</taxon>
        <taxon>CS clade</taxon>
        <taxon>Chlamydomonadales</taxon>
        <taxon>Chlamydomonadaceae</taxon>
        <taxon>Chlamydomonas</taxon>
    </lineage>
</organism>
<accession>A0A835SI59</accession>
<sequence length="2354" mass="228666">MVAPSAVAGAPSPAASPPYAILRQRGASPPPLQPVRQGGSADDGAVRLALMRGAAAGAGVVAGSSGPAHSGSRSSSPGPQQGGGEARAGVSKLILSAAAFATANDSGIGDGSNAAGSPGRGATATHAGAGAVADAAGTGACSSATASGSVLTTAATPCSKPVAAVAGDVMSDLAAAVPRSLNDGSTGAKRTAVTVEAATGATASKPDAIVGSGPQDSKEVSTVVQAPAPDAAKAPGDTTLNGSSTAAGASAGYAAARLAAARSPSPGARGASQGQVGAESALAPAADTAVGLTERQQRAMRQHVQRQSSPSPHKGARPGLAPAAGGSSPAAAQRAAGTPGALANGGGGLPASGQVQGWQSDVVVAAKSRIKRLEDQVADLTTQLSGAKAARGDMQRQLEDLQRRNATTGPEALARELREAREQLKASAGREAELTAALGRAKSANEGLAAQNKALYGTLDETLAAAEHAAVELRQLRAACTELQSAHSALQSDDRELQEELTLRERALASVQAEYAALKRRHDDAVAAAEAARRDGALREGRLRREIEAAQSQTASMQQQLTKLQREHQQLHGRKAEKDKQLAATAKRADAAVEQLAAAERLAQEQAGLVRELESRSALLRNRNSVLDKAVATEKEARQAAEEQVRKLEEEITVLVAVVRQSDPNLESLSGRLQLHGGRASGASAATLRSAAAASVAAAAAAAAGTPRTVAHHAGPADAAAATAAEAAAREEAELQEFEAVEARVAAGRPASAEPVAEGPMAEAQAGPVHSLVTVTALAADASPGKRLGTATQPSAAIQPQPRAASASGAGASRARSPSPVPSPPAGVGYPAKHSMTGGVFLPCGSPTAQLQYSPTSATRARSPAGLLPPAHSLSPQPKGGARARSAGARGGGSDLAGARQRQRAASPSWANGAVMLDDEAAGGGAGRGIVGMRRASTPPGRISAGARARPQQSGAGSTTGAPRAPSPAWVGTGRGVARRASTPPAGRGPAAARRESSGHGGVHVGGSSSGGAKLRDALSPASTALSQAASGWGAVAPGSNGGATLMNPGDMGGVFWGSKRRTNSGGGGSGSGGGAPRVARQDSAGGILGKKDEAGGGGYAALSARRAMATSWLTTGSGVSGDSSGQRYSGGGAGEPAAWHGYERSVSPAAVPSVRRAKTPEPMTAAAWAKAAGPRRRAATPDAIRLSSTGRGCYKPHPSAASGATGSSGGAATSAASNELAAILKPSAALFASAHEPVPSESPHMQREPTFDELAAPSGEHGAAGAASTGAHGIGEGARRSGGTAASGGDGADAPGGGIKLARAYYEQQSPPSRADTGDGAGAGGGGSGSVGRAGAGEMFRASYAFDTSPPGSKPSASAAAGGPRAVSFGGTTHVGGGAGSLQGQQMSAAGAADGNGRSASASLGGAAHAGTGGSASDPGDIDAKSLSAALRALQERQARLLQALTSTPTTATTPTAAASQPQSSPLLPQPPPPQPHQPSASGPVAVTQGVGVSTNSTGGTPGSFSFPAPQPQSPLSESPASLPPSQHSSSPPSSSSRSPLLPVPEAPHEGGYAEASETRWRQHDGGHDHPVPGRSHGGGVAGGGISKKRPASQQRAAPYLLHDDEEAAAAGASGATAQEASSQPLGAGTVQPSQNGQWWPGQDGPRAPTAAAAAGASTGGALQSPARTSRRPSVTEAAEAAVAAGAGVGGPLTALLGQLQADNAGGGGASAAANAGAPAAPPIVVTHFSLASALSAVAQAQPQPHTEALGAPAAQGGAAAGGAWGYAAADDEEVEDMAEAEEQGWRGAAAQPWRSQPLSQHTSVPHAAIPPSVHAKQQQQQLQHSGLPGSQPPSATAAAEGSFFGDESIADAAGVPYSNVVSPRLGVTLYDNHVYGDNSYSYGPGTTAAIDSTGGGGAAVGVDRVPPEMHVAAVREMYGVGGSSGGGGGGAAAAHTRGSAADGPGVPGVVVGPVRIPTSIGHPAQPHLPRSRLGETMAAMDDAHEASSPPAAWVPLRMRHSNGASSPAIYSSSGGGQPTHSDSMGASAPSARGAGAHASGSAAATGAAASMAMAQAVFAARMREAAMAGLSDDDEQSTEEYGDDDFVDEQSGPPGIQQGGHGAAQAAPQAAPHAAPSAAVGAATADGMNKRQRMGSATGSAGSAESGAPAVGTSLAASIAAALAGAAAGADGGSPPRQMQQHVPHPAMQAVAVPSGTIATAARGSTSSAGAGDSASGWGSSLLTSSGGGGPASSTIAATAHASASSTSSAALLAGGSASAVRRSFQQGSGGSLLLGAYATAVAPTAVDAGGARSRSLGTVSGSSAVALGSVGAAAASTSAVGAGAAYGRPSSPGVKPLSLADVLRRSPSGGQ</sequence>
<feature type="compositionally biased region" description="Low complexity" evidence="2">
    <location>
        <begin position="2105"/>
        <end position="2127"/>
    </location>
</feature>
<feature type="compositionally biased region" description="Polar residues" evidence="2">
    <location>
        <begin position="851"/>
        <end position="860"/>
    </location>
</feature>
<feature type="compositionally biased region" description="Low complexity" evidence="2">
    <location>
        <begin position="712"/>
        <end position="727"/>
    </location>
</feature>
<feature type="region of interest" description="Disordered" evidence="2">
    <location>
        <begin position="1"/>
        <end position="46"/>
    </location>
</feature>
<evidence type="ECO:0000313" key="4">
    <source>
        <dbReference type="Proteomes" id="UP000650467"/>
    </source>
</evidence>
<feature type="region of interest" description="Disordered" evidence="2">
    <location>
        <begin position="1776"/>
        <end position="1841"/>
    </location>
</feature>
<feature type="region of interest" description="Disordered" evidence="2">
    <location>
        <begin position="2006"/>
        <end position="2040"/>
    </location>
</feature>
<dbReference type="PANTHER" id="PTHR45615:SF80">
    <property type="entry name" value="GRIP DOMAIN-CONTAINING PROTEIN"/>
    <property type="match status" value="1"/>
</dbReference>
<feature type="compositionally biased region" description="Low complexity" evidence="2">
    <location>
        <begin position="979"/>
        <end position="992"/>
    </location>
</feature>
<feature type="region of interest" description="Disordered" evidence="2">
    <location>
        <begin position="59"/>
        <end position="88"/>
    </location>
</feature>
<feature type="compositionally biased region" description="Low complexity" evidence="2">
    <location>
        <begin position="1479"/>
        <end position="1542"/>
    </location>
</feature>
<feature type="compositionally biased region" description="Low complexity" evidence="2">
    <location>
        <begin position="1610"/>
        <end position="1625"/>
    </location>
</feature>
<feature type="compositionally biased region" description="Low complexity" evidence="2">
    <location>
        <begin position="1448"/>
        <end position="1468"/>
    </location>
</feature>
<feature type="compositionally biased region" description="Gly residues" evidence="2">
    <location>
        <begin position="999"/>
        <end position="1010"/>
    </location>
</feature>
<feature type="compositionally biased region" description="Polar residues" evidence="2">
    <location>
        <begin position="951"/>
        <end position="961"/>
    </location>
</feature>
<feature type="region of interest" description="Disordered" evidence="2">
    <location>
        <begin position="926"/>
        <end position="1016"/>
    </location>
</feature>
<feature type="region of interest" description="Disordered" evidence="2">
    <location>
        <begin position="2070"/>
        <end position="2151"/>
    </location>
</feature>
<feature type="compositionally biased region" description="Low complexity" evidence="2">
    <location>
        <begin position="1396"/>
        <end position="1411"/>
    </location>
</feature>
<feature type="compositionally biased region" description="Basic and acidic residues" evidence="2">
    <location>
        <begin position="1558"/>
        <end position="1573"/>
    </location>
</feature>
<feature type="region of interest" description="Disordered" evidence="2">
    <location>
        <begin position="851"/>
        <end position="912"/>
    </location>
</feature>
<feature type="region of interest" description="Disordered" evidence="2">
    <location>
        <begin position="1610"/>
        <end position="1677"/>
    </location>
</feature>
<feature type="compositionally biased region" description="Acidic residues" evidence="2">
    <location>
        <begin position="2073"/>
        <end position="2090"/>
    </location>
</feature>
<feature type="compositionally biased region" description="Low complexity" evidence="2">
    <location>
        <begin position="2137"/>
        <end position="2151"/>
    </location>
</feature>